<name>A0A8S9RFK5_BRACR</name>
<feature type="compositionally biased region" description="Polar residues" evidence="2">
    <location>
        <begin position="162"/>
        <end position="173"/>
    </location>
</feature>
<evidence type="ECO:0000256" key="2">
    <source>
        <dbReference type="SAM" id="MobiDB-lite"/>
    </source>
</evidence>
<organism evidence="3 4">
    <name type="scientific">Brassica cretica</name>
    <name type="common">Mustard</name>
    <dbReference type="NCBI Taxonomy" id="69181"/>
    <lineage>
        <taxon>Eukaryota</taxon>
        <taxon>Viridiplantae</taxon>
        <taxon>Streptophyta</taxon>
        <taxon>Embryophyta</taxon>
        <taxon>Tracheophyta</taxon>
        <taxon>Spermatophyta</taxon>
        <taxon>Magnoliopsida</taxon>
        <taxon>eudicotyledons</taxon>
        <taxon>Gunneridae</taxon>
        <taxon>Pentapetalae</taxon>
        <taxon>rosids</taxon>
        <taxon>malvids</taxon>
        <taxon>Brassicales</taxon>
        <taxon>Brassicaceae</taxon>
        <taxon>Brassiceae</taxon>
        <taxon>Brassica</taxon>
    </lineage>
</organism>
<dbReference type="Proteomes" id="UP000712600">
    <property type="component" value="Unassembled WGS sequence"/>
</dbReference>
<gene>
    <name evidence="3" type="ORF">F2Q69_00059660</name>
</gene>
<feature type="coiled-coil region" evidence="1">
    <location>
        <begin position="46"/>
        <end position="80"/>
    </location>
</feature>
<feature type="region of interest" description="Disordered" evidence="2">
    <location>
        <begin position="189"/>
        <end position="252"/>
    </location>
</feature>
<accession>A0A8S9RFK5</accession>
<evidence type="ECO:0000313" key="3">
    <source>
        <dbReference type="EMBL" id="KAF3571489.1"/>
    </source>
</evidence>
<feature type="compositionally biased region" description="Low complexity" evidence="2">
    <location>
        <begin position="189"/>
        <end position="212"/>
    </location>
</feature>
<dbReference type="AlphaFoldDB" id="A0A8S9RFK5"/>
<feature type="region of interest" description="Disordered" evidence="2">
    <location>
        <begin position="133"/>
        <end position="176"/>
    </location>
</feature>
<dbReference type="EMBL" id="QGKX02000095">
    <property type="protein sequence ID" value="KAF3571489.1"/>
    <property type="molecule type" value="Genomic_DNA"/>
</dbReference>
<proteinExistence type="predicted"/>
<protein>
    <submittedName>
        <fullName evidence="3">Uncharacterized protein</fullName>
    </submittedName>
</protein>
<evidence type="ECO:0000313" key="4">
    <source>
        <dbReference type="Proteomes" id="UP000712600"/>
    </source>
</evidence>
<evidence type="ECO:0000256" key="1">
    <source>
        <dbReference type="SAM" id="Coils"/>
    </source>
</evidence>
<keyword evidence="1" id="KW-0175">Coiled coil</keyword>
<sequence>MTGRHIRSNAQGPFFTLSNEELPRLERQNCQQPWPNNITMDDPAGQNDLTAAMALMKQQMQQLQQTTNAQEAALQAAAELAAQKVDQLLNGNQSQVFIMEEVASENNVSDATPKRDNTMDDQQEVSYVNGQGWQYKNYHPNPNVRNNPHLFAYPKTDKPIDNAQNSQGQNSGYQKPYQGRTYVLSQAQHNQFQNQKQQTAQQTAPSPAIAPQDEMKGLATMKQQLLQAEKGKQKEGDQPRSEAPPLSDEEPE</sequence>
<reference evidence="3" key="1">
    <citation type="submission" date="2019-12" db="EMBL/GenBank/DDBJ databases">
        <title>Genome sequencing and annotation of Brassica cretica.</title>
        <authorList>
            <person name="Studholme D.J."/>
            <person name="Sarris P."/>
        </authorList>
    </citation>
    <scope>NUCLEOTIDE SEQUENCE</scope>
    <source>
        <strain evidence="3">PFS-109/04</strain>
        <tissue evidence="3">Leaf</tissue>
    </source>
</reference>
<feature type="compositionally biased region" description="Basic and acidic residues" evidence="2">
    <location>
        <begin position="229"/>
        <end position="240"/>
    </location>
</feature>
<comment type="caution">
    <text evidence="3">The sequence shown here is derived from an EMBL/GenBank/DDBJ whole genome shotgun (WGS) entry which is preliminary data.</text>
</comment>